<accession>A0A4Y2SVU7</accession>
<name>A0A4Y2SVU7_ARAVE</name>
<dbReference type="AlphaFoldDB" id="A0A4Y2SVU7"/>
<proteinExistence type="predicted"/>
<protein>
    <submittedName>
        <fullName evidence="1">Uncharacterized protein</fullName>
    </submittedName>
</protein>
<evidence type="ECO:0000313" key="1">
    <source>
        <dbReference type="EMBL" id="GBN92508.1"/>
    </source>
</evidence>
<dbReference type="Proteomes" id="UP000499080">
    <property type="component" value="Unassembled WGS sequence"/>
</dbReference>
<gene>
    <name evidence="1" type="ORF">AVEN_157425_1</name>
</gene>
<reference evidence="1 2" key="1">
    <citation type="journal article" date="2019" name="Sci. Rep.">
        <title>Orb-weaving spider Araneus ventricosus genome elucidates the spidroin gene catalogue.</title>
        <authorList>
            <person name="Kono N."/>
            <person name="Nakamura H."/>
            <person name="Ohtoshi R."/>
            <person name="Moran D.A.P."/>
            <person name="Shinohara A."/>
            <person name="Yoshida Y."/>
            <person name="Fujiwara M."/>
            <person name="Mori M."/>
            <person name="Tomita M."/>
            <person name="Arakawa K."/>
        </authorList>
    </citation>
    <scope>NUCLEOTIDE SEQUENCE [LARGE SCALE GENOMIC DNA]</scope>
</reference>
<sequence length="88" mass="10140">MLWVNTRVYTQKLFTYPLGIYPPHITGLYENITPDAYTRSFKAAIAHEQKFCADGSKKDECTRMKNLMGCHFGYLDQLNQEGKCQIDA</sequence>
<evidence type="ECO:0000313" key="2">
    <source>
        <dbReference type="Proteomes" id="UP000499080"/>
    </source>
</evidence>
<keyword evidence="2" id="KW-1185">Reference proteome</keyword>
<dbReference type="EMBL" id="BGPR01024417">
    <property type="protein sequence ID" value="GBN92508.1"/>
    <property type="molecule type" value="Genomic_DNA"/>
</dbReference>
<comment type="caution">
    <text evidence="1">The sequence shown here is derived from an EMBL/GenBank/DDBJ whole genome shotgun (WGS) entry which is preliminary data.</text>
</comment>
<organism evidence="1 2">
    <name type="scientific">Araneus ventricosus</name>
    <name type="common">Orbweaver spider</name>
    <name type="synonym">Epeira ventricosa</name>
    <dbReference type="NCBI Taxonomy" id="182803"/>
    <lineage>
        <taxon>Eukaryota</taxon>
        <taxon>Metazoa</taxon>
        <taxon>Ecdysozoa</taxon>
        <taxon>Arthropoda</taxon>
        <taxon>Chelicerata</taxon>
        <taxon>Arachnida</taxon>
        <taxon>Araneae</taxon>
        <taxon>Araneomorphae</taxon>
        <taxon>Entelegynae</taxon>
        <taxon>Araneoidea</taxon>
        <taxon>Araneidae</taxon>
        <taxon>Araneus</taxon>
    </lineage>
</organism>